<evidence type="ECO:0000256" key="3">
    <source>
        <dbReference type="SAM" id="MobiDB-lite"/>
    </source>
</evidence>
<keyword evidence="2" id="KW-0802">TPR repeat</keyword>
<sequence>MRTLILGFVLIASISPAVGAPETHDLETTLAQGDPLVDRERATRGYVGSAVCGACHPDEFARWQTSHHDRAMAEASEATVLGDFSGVTFEAHGITSRFFQRDGQFYVHTDGPDGVLSEYPIRYTFGYYPLQQYLIAFPGGRLQPLGIAWDHRPASAGGQRWFHLYPEADPEGPMDHRSPLHWTSSLQTWNHQCADCHSTDLQRRFDADNNRYETRYAEINVGCEACHGPGVKHVTWAHEEATRQAENDPGDEMAVPAAPRPARDGGEAAARGLQLDLKDRDGGIWGIDPMTGRPARSVARTRVEGTERQIEVCAPCHSRRGRIWDDLTPGAPMDQAFRLSLLEPDLYFADGQIKDEVFVYGSFIQSRMYHQGVVCQDCHDPHSLQLQETGNGVCTRCHVAARYDTPEHHHHEIGTAGTACIDCHMPQRVYMVVDERADHSMRVPRPDLSVALGTPNACNDCHQDRDAVWAATHVATWYPDPVHRGPHFAETFHAAASDASDAGERLATLVADLTQPAIVRATALAQLRTRGDQQALDAAQGALTDAHAIVRAQAVRALDLGSLQTRVDLAWPLLSDSSRLVRLEAARVLAPAMRERLDPVARDHLTRAVNEYSKSESVNADRPEAHLNLGLLAFDLGESSAAEQAYRTALNLDGRFTPARINLADLYRALGREKDSRRELQAGLAEDPGSADLHFALGLAQVRAQQLEQALASLATATELVPEQTRFAYVYAVALDSAERTREAIAVLEHTHQHNQVDPDILAALVQFNARLGDADTAARWLARLRELDPKDAAIPVLETQLRDAQRGG</sequence>
<keyword evidence="7" id="KW-1185">Reference proteome</keyword>
<dbReference type="Pfam" id="PF13181">
    <property type="entry name" value="TPR_8"/>
    <property type="match status" value="1"/>
</dbReference>
<dbReference type="InterPro" id="IPR011990">
    <property type="entry name" value="TPR-like_helical_dom_sf"/>
</dbReference>
<dbReference type="InterPro" id="IPR011989">
    <property type="entry name" value="ARM-like"/>
</dbReference>
<dbReference type="InterPro" id="IPR023155">
    <property type="entry name" value="Cyt_c-552/4"/>
</dbReference>
<keyword evidence="1 4" id="KW-0732">Signal</keyword>
<evidence type="ECO:0000313" key="6">
    <source>
        <dbReference type="EMBL" id="MBK1645820.1"/>
    </source>
</evidence>
<organism evidence="6 7">
    <name type="scientific">Thiocapsa imhoffii</name>
    <dbReference type="NCBI Taxonomy" id="382777"/>
    <lineage>
        <taxon>Bacteria</taxon>
        <taxon>Pseudomonadati</taxon>
        <taxon>Pseudomonadota</taxon>
        <taxon>Gammaproteobacteria</taxon>
        <taxon>Chromatiales</taxon>
        <taxon>Chromatiaceae</taxon>
        <taxon>Thiocapsa</taxon>
    </lineage>
</organism>
<dbReference type="Gene3D" id="1.25.40.10">
    <property type="entry name" value="Tetratricopeptide repeat domain"/>
    <property type="match status" value="1"/>
</dbReference>
<dbReference type="SUPFAM" id="SSF48695">
    <property type="entry name" value="Multiheme cytochromes"/>
    <property type="match status" value="1"/>
</dbReference>
<evidence type="ECO:0000256" key="4">
    <source>
        <dbReference type="SAM" id="SignalP"/>
    </source>
</evidence>
<dbReference type="Pfam" id="PF13435">
    <property type="entry name" value="Cytochrome_C554"/>
    <property type="match status" value="2"/>
</dbReference>
<dbReference type="AlphaFoldDB" id="A0A9X0WJV2"/>
<dbReference type="SMART" id="SM00028">
    <property type="entry name" value="TPR"/>
    <property type="match status" value="3"/>
</dbReference>
<accession>A0A9X0WJV2</accession>
<feature type="repeat" description="TPR" evidence="2">
    <location>
        <begin position="691"/>
        <end position="724"/>
    </location>
</feature>
<feature type="region of interest" description="Disordered" evidence="3">
    <location>
        <begin position="244"/>
        <end position="266"/>
    </location>
</feature>
<dbReference type="PANTHER" id="PTHR35038:SF8">
    <property type="entry name" value="C-TYPE POLYHEME CYTOCHROME OMCC"/>
    <property type="match status" value="1"/>
</dbReference>
<feature type="chain" id="PRO_5040934032" description="Cytochrome c-552/4 domain-containing protein" evidence="4">
    <location>
        <begin position="20"/>
        <end position="809"/>
    </location>
</feature>
<evidence type="ECO:0000256" key="1">
    <source>
        <dbReference type="ARBA" id="ARBA00022729"/>
    </source>
</evidence>
<dbReference type="InterPro" id="IPR051829">
    <property type="entry name" value="Multiheme_Cytochr_ET"/>
</dbReference>
<dbReference type="EMBL" id="NRSD01000016">
    <property type="protein sequence ID" value="MBK1645820.1"/>
    <property type="molecule type" value="Genomic_DNA"/>
</dbReference>
<comment type="caution">
    <text evidence="6">The sequence shown here is derived from an EMBL/GenBank/DDBJ whole genome shotgun (WGS) entry which is preliminary data.</text>
</comment>
<reference evidence="6 7" key="1">
    <citation type="journal article" date="2020" name="Microorganisms">
        <title>Osmotic Adaptation and Compatible Solute Biosynthesis of Phototrophic Bacteria as Revealed from Genome Analyses.</title>
        <authorList>
            <person name="Imhoff J.F."/>
            <person name="Rahn T."/>
            <person name="Kunzel S."/>
            <person name="Keller A."/>
            <person name="Neulinger S.C."/>
        </authorList>
    </citation>
    <scope>NUCLEOTIDE SEQUENCE [LARGE SCALE GENOMIC DNA]</scope>
    <source>
        <strain evidence="6 7">DSM 21303</strain>
    </source>
</reference>
<feature type="repeat" description="TPR" evidence="2">
    <location>
        <begin position="623"/>
        <end position="656"/>
    </location>
</feature>
<proteinExistence type="predicted"/>
<dbReference type="SUPFAM" id="SSF48452">
    <property type="entry name" value="TPR-like"/>
    <property type="match status" value="1"/>
</dbReference>
<protein>
    <recommendedName>
        <fullName evidence="5">Cytochrome c-552/4 domain-containing protein</fullName>
    </recommendedName>
</protein>
<dbReference type="Gene3D" id="1.25.10.10">
    <property type="entry name" value="Leucine-rich Repeat Variant"/>
    <property type="match status" value="1"/>
</dbReference>
<dbReference type="InterPro" id="IPR019734">
    <property type="entry name" value="TPR_rpt"/>
</dbReference>
<name>A0A9X0WJV2_9GAMM</name>
<evidence type="ECO:0000256" key="2">
    <source>
        <dbReference type="PROSITE-ProRule" id="PRU00339"/>
    </source>
</evidence>
<evidence type="ECO:0000313" key="7">
    <source>
        <dbReference type="Proteomes" id="UP001138802"/>
    </source>
</evidence>
<gene>
    <name evidence="6" type="ORF">CKO25_14385</name>
</gene>
<evidence type="ECO:0000259" key="5">
    <source>
        <dbReference type="Pfam" id="PF13435"/>
    </source>
</evidence>
<dbReference type="Gene3D" id="1.10.1130.10">
    <property type="entry name" value="Flavocytochrome C3, Chain A"/>
    <property type="match status" value="2"/>
</dbReference>
<dbReference type="Proteomes" id="UP001138802">
    <property type="component" value="Unassembled WGS sequence"/>
</dbReference>
<dbReference type="GO" id="GO:0016491">
    <property type="term" value="F:oxidoreductase activity"/>
    <property type="evidence" value="ECO:0007669"/>
    <property type="project" value="TreeGrafter"/>
</dbReference>
<feature type="domain" description="Cytochrome c-552/4" evidence="5">
    <location>
        <begin position="51"/>
        <end position="76"/>
    </location>
</feature>
<dbReference type="PANTHER" id="PTHR35038">
    <property type="entry name" value="DISSIMILATORY SULFITE REDUCTASE SIRA"/>
    <property type="match status" value="1"/>
</dbReference>
<feature type="signal peptide" evidence="4">
    <location>
        <begin position="1"/>
        <end position="19"/>
    </location>
</feature>
<dbReference type="InterPro" id="IPR036280">
    <property type="entry name" value="Multihaem_cyt_sf"/>
</dbReference>
<dbReference type="PROSITE" id="PS50005">
    <property type="entry name" value="TPR"/>
    <property type="match status" value="2"/>
</dbReference>
<feature type="domain" description="Cytochrome c-552/4" evidence="5">
    <location>
        <begin position="188"/>
        <end position="228"/>
    </location>
</feature>